<evidence type="ECO:0000259" key="2">
    <source>
        <dbReference type="Pfam" id="PF05018"/>
    </source>
</evidence>
<evidence type="ECO:0000313" key="4">
    <source>
        <dbReference type="Proteomes" id="UP000694580"/>
    </source>
</evidence>
<sequence>MFKHEYQGGPVFEIFSAQGKDPVAKWKLSGGQSAIFKEFDKAIKSFVYILEGDSQTHKMQMPRDGKSALGLIQKFLVLQVNLPIGKDFSAELLITDAGNLKRRLYLSTVHKDLSGTPLHARIPLSGLTRNTWSNVCIDLASFTREMFKGAVFQSLDAISISACCKVRRIFTMKREPVDSSDRGLLIYGNDPLDEIPRSCQLPTDVQCITQNILLCCLTENAGLSSARAASSRTAKTQDSSHIAFGSRVAGPPPPTCKKSSSAPNAPETMQSLNMNSGRLKLTCPHTELTHGSYKWLRKRPRNQKVAGATEQSTVPTYCSPGACHGCPLLTKGDGLNAEDKFHSVHHVLCCCVSHVTITSLYFQTNIQSFTGY</sequence>
<name>A0AAY4CI41_9TELE</name>
<accession>A0AAY4CI41</accession>
<dbReference type="GeneTree" id="ENSGT00390000005497"/>
<dbReference type="Pfam" id="PF05018">
    <property type="entry name" value="CFA20_dom"/>
    <property type="match status" value="1"/>
</dbReference>
<dbReference type="InterPro" id="IPR007714">
    <property type="entry name" value="CFA20_dom"/>
</dbReference>
<proteinExistence type="predicted"/>
<dbReference type="PANTHER" id="PTHR12458">
    <property type="entry name" value="ORF PROTEIN"/>
    <property type="match status" value="1"/>
</dbReference>
<gene>
    <name evidence="3" type="primary">CFAP20DC</name>
</gene>
<feature type="domain" description="CFA20" evidence="2">
    <location>
        <begin position="1"/>
        <end position="174"/>
    </location>
</feature>
<evidence type="ECO:0000313" key="3">
    <source>
        <dbReference type="Ensembl" id="ENSDCDP00010032294.1"/>
    </source>
</evidence>
<reference evidence="3" key="2">
    <citation type="submission" date="2025-08" db="UniProtKB">
        <authorList>
            <consortium name="Ensembl"/>
        </authorList>
    </citation>
    <scope>IDENTIFICATION</scope>
</reference>
<reference evidence="3" key="3">
    <citation type="submission" date="2025-09" db="UniProtKB">
        <authorList>
            <consortium name="Ensembl"/>
        </authorList>
    </citation>
    <scope>IDENTIFICATION</scope>
</reference>
<dbReference type="Proteomes" id="UP000694580">
    <property type="component" value="Chromosome 12"/>
</dbReference>
<protein>
    <recommendedName>
        <fullName evidence="2">CFA20 domain-containing protein</fullName>
    </recommendedName>
</protein>
<dbReference type="AlphaFoldDB" id="A0AAY4CI41"/>
<dbReference type="Ensembl" id="ENSDCDT00010040054.1">
    <property type="protein sequence ID" value="ENSDCDP00010032294.1"/>
    <property type="gene ID" value="ENSDCDG00010020673.1"/>
</dbReference>
<organism evidence="3 4">
    <name type="scientific">Denticeps clupeoides</name>
    <name type="common">denticle herring</name>
    <dbReference type="NCBI Taxonomy" id="299321"/>
    <lineage>
        <taxon>Eukaryota</taxon>
        <taxon>Metazoa</taxon>
        <taxon>Chordata</taxon>
        <taxon>Craniata</taxon>
        <taxon>Vertebrata</taxon>
        <taxon>Euteleostomi</taxon>
        <taxon>Actinopterygii</taxon>
        <taxon>Neopterygii</taxon>
        <taxon>Teleostei</taxon>
        <taxon>Clupei</taxon>
        <taxon>Clupeiformes</taxon>
        <taxon>Denticipitoidei</taxon>
        <taxon>Denticipitidae</taxon>
        <taxon>Denticeps</taxon>
    </lineage>
</organism>
<feature type="region of interest" description="Disordered" evidence="1">
    <location>
        <begin position="232"/>
        <end position="267"/>
    </location>
</feature>
<dbReference type="InterPro" id="IPR040441">
    <property type="entry name" value="CFA20/CFAP20DC"/>
</dbReference>
<feature type="compositionally biased region" description="Polar residues" evidence="1">
    <location>
        <begin position="257"/>
        <end position="267"/>
    </location>
</feature>
<reference evidence="3 4" key="1">
    <citation type="submission" date="2020-06" db="EMBL/GenBank/DDBJ databases">
        <authorList>
            <consortium name="Wellcome Sanger Institute Data Sharing"/>
        </authorList>
    </citation>
    <scope>NUCLEOTIDE SEQUENCE [LARGE SCALE GENOMIC DNA]</scope>
</reference>
<keyword evidence="4" id="KW-1185">Reference proteome</keyword>
<evidence type="ECO:0000256" key="1">
    <source>
        <dbReference type="SAM" id="MobiDB-lite"/>
    </source>
</evidence>